<gene>
    <name evidence="1" type="ORF">HNR61_005443</name>
</gene>
<name>A0A7W3LT94_ACTNM</name>
<protein>
    <submittedName>
        <fullName evidence="1">Uncharacterized protein</fullName>
    </submittedName>
</protein>
<comment type="caution">
    <text evidence="1">The sequence shown here is derived from an EMBL/GenBank/DDBJ whole genome shotgun (WGS) entry which is preliminary data.</text>
</comment>
<dbReference type="EMBL" id="JACJIA010000007">
    <property type="protein sequence ID" value="MBA8953790.1"/>
    <property type="molecule type" value="Genomic_DNA"/>
</dbReference>
<dbReference type="AlphaFoldDB" id="A0A7W3LT94"/>
<dbReference type="RefSeq" id="WP_220509808.1">
    <property type="nucleotide sequence ID" value="NZ_JACJIA010000007.1"/>
</dbReference>
<organism evidence="1 2">
    <name type="scientific">Actinomadura namibiensis</name>
    <dbReference type="NCBI Taxonomy" id="182080"/>
    <lineage>
        <taxon>Bacteria</taxon>
        <taxon>Bacillati</taxon>
        <taxon>Actinomycetota</taxon>
        <taxon>Actinomycetes</taxon>
        <taxon>Streptosporangiales</taxon>
        <taxon>Thermomonosporaceae</taxon>
        <taxon>Actinomadura</taxon>
    </lineage>
</organism>
<reference evidence="1 2" key="1">
    <citation type="submission" date="2020-08" db="EMBL/GenBank/DDBJ databases">
        <title>Genomic Encyclopedia of Type Strains, Phase IV (KMG-IV): sequencing the most valuable type-strain genomes for metagenomic binning, comparative biology and taxonomic classification.</title>
        <authorList>
            <person name="Goeker M."/>
        </authorList>
    </citation>
    <scope>NUCLEOTIDE SEQUENCE [LARGE SCALE GENOMIC DNA]</scope>
    <source>
        <strain evidence="1 2">DSM 44197</strain>
    </source>
</reference>
<evidence type="ECO:0000313" key="1">
    <source>
        <dbReference type="EMBL" id="MBA8953790.1"/>
    </source>
</evidence>
<evidence type="ECO:0000313" key="2">
    <source>
        <dbReference type="Proteomes" id="UP000572680"/>
    </source>
</evidence>
<proteinExistence type="predicted"/>
<sequence length="53" mass="5506">MNHEHLVASLAVALQAGALTADAVALEARKAEEADRSEPAAIARVSARRRAIG</sequence>
<accession>A0A7W3LT94</accession>
<dbReference type="Proteomes" id="UP000572680">
    <property type="component" value="Unassembled WGS sequence"/>
</dbReference>
<keyword evidence="2" id="KW-1185">Reference proteome</keyword>